<keyword evidence="5" id="KW-1185">Reference proteome</keyword>
<reference evidence="4 5" key="1">
    <citation type="journal article" date="2012" name="J. Bacteriol.">
        <title>Genome Sequence of "Candidatus Nitrosoarchaeum limnia" BG20, a Low-Salinity Ammonia-Oxidizing Archaeon from the San Francisco Bay Estuary.</title>
        <authorList>
            <person name="Mosier A.C."/>
            <person name="Allen E.E."/>
            <person name="Kim M."/>
            <person name="Ferriera S."/>
            <person name="Francis C.A."/>
        </authorList>
    </citation>
    <scope>NUCLEOTIDE SEQUENCE [LARGE SCALE GENOMIC DNA]</scope>
    <source>
        <strain evidence="4 5">BG20</strain>
    </source>
</reference>
<protein>
    <recommendedName>
        <fullName evidence="6">DUF1512 domain-containing protein</fullName>
    </recommendedName>
</protein>
<gene>
    <name evidence="4" type="ORF">BG20_I0934</name>
</gene>
<organism evidence="4 5">
    <name type="scientific">Candidatus Nitrosarchaeum limnium BG20</name>
    <dbReference type="NCBI Taxonomy" id="859192"/>
    <lineage>
        <taxon>Archaea</taxon>
        <taxon>Nitrososphaerota</taxon>
        <taxon>Nitrososphaeria</taxon>
        <taxon>Nitrosopumilales</taxon>
        <taxon>Nitrosopumilaceae</taxon>
        <taxon>Nitrosarchaeum</taxon>
    </lineage>
</organism>
<dbReference type="InterPro" id="IPR009995">
    <property type="entry name" value="DUF1512"/>
</dbReference>
<feature type="domain" description="DUF1512" evidence="2">
    <location>
        <begin position="21"/>
        <end position="196"/>
    </location>
</feature>
<dbReference type="PATRIC" id="fig|859192.6.peg.1980"/>
<dbReference type="InterPro" id="IPR056461">
    <property type="entry name" value="DUF1512_C"/>
</dbReference>
<accession>S2E036</accession>
<evidence type="ECO:0000313" key="5">
    <source>
        <dbReference type="Proteomes" id="UP000014065"/>
    </source>
</evidence>
<evidence type="ECO:0000256" key="1">
    <source>
        <dbReference type="SAM" id="Phobius"/>
    </source>
</evidence>
<dbReference type="RefSeq" id="WP_010194473.1">
    <property type="nucleotide sequence ID" value="NZ_AHJG01000267.1"/>
</dbReference>
<dbReference type="AlphaFoldDB" id="S2E036"/>
<name>S2E036_9ARCH</name>
<sequence length="373" mass="41865">MDFTNIDFDQLFGTNDQSNPIMMLIWILPIFIFVLYGQRIQLAVTSGEIKKGIKKLDEYKTQSRTELIDYIKKNMNPKDDPTKKIDRFLDYFTIMPVDMDPNGIVSKVRHIVRAREDYSREHVRSLSPQTSDIELSKIQTLLEIATSLQMIYKVINHMYLTAKKQNNYPLILPLQMIMPFLLEEAEAMQKAIPAFKTCQPIGDGIGPMVVGKMMLDTKKESIAFQTVLGMTDYSERKLLLLKAEGPASTVGRPGDAVEKIVSKDRPDMIIMVDASLKMEGEESATTAQGFGAAIGGIGTERFQIEDIATKNNIPIFAIVVKQSVKEAITLMTKEIADKAENVRSQIYEMIDDNTKPGQTILLIGVGNTMGVQQ</sequence>
<keyword evidence="1" id="KW-0812">Transmembrane</keyword>
<comment type="caution">
    <text evidence="4">The sequence shown here is derived from an EMBL/GenBank/DDBJ whole genome shotgun (WGS) entry which is preliminary data.</text>
</comment>
<keyword evidence="1" id="KW-0472">Membrane</keyword>
<dbReference type="Pfam" id="PF07431">
    <property type="entry name" value="DUF1512"/>
    <property type="match status" value="1"/>
</dbReference>
<evidence type="ECO:0000259" key="3">
    <source>
        <dbReference type="Pfam" id="PF23542"/>
    </source>
</evidence>
<evidence type="ECO:0000313" key="4">
    <source>
        <dbReference type="EMBL" id="EPA04720.1"/>
    </source>
</evidence>
<keyword evidence="1" id="KW-1133">Transmembrane helix</keyword>
<dbReference type="PIRSF" id="PIRSF016495">
    <property type="entry name" value="UCP016495"/>
    <property type="match status" value="1"/>
</dbReference>
<proteinExistence type="predicted"/>
<dbReference type="InterPro" id="IPR056460">
    <property type="entry name" value="DUF1512_N"/>
</dbReference>
<feature type="transmembrane region" description="Helical" evidence="1">
    <location>
        <begin position="20"/>
        <end position="37"/>
    </location>
</feature>
<evidence type="ECO:0008006" key="6">
    <source>
        <dbReference type="Google" id="ProtNLM"/>
    </source>
</evidence>
<dbReference type="OrthoDB" id="15121at2157"/>
<feature type="domain" description="DUF1512" evidence="3">
    <location>
        <begin position="201"/>
        <end position="372"/>
    </location>
</feature>
<evidence type="ECO:0000259" key="2">
    <source>
        <dbReference type="Pfam" id="PF07431"/>
    </source>
</evidence>
<dbReference type="EMBL" id="AHJG01000267">
    <property type="protein sequence ID" value="EPA04720.1"/>
    <property type="molecule type" value="Genomic_DNA"/>
</dbReference>
<dbReference type="Pfam" id="PF23542">
    <property type="entry name" value="DUF1512_C"/>
    <property type="match status" value="1"/>
</dbReference>
<dbReference type="Proteomes" id="UP000014065">
    <property type="component" value="Unassembled WGS sequence"/>
</dbReference>